<dbReference type="Proteomes" id="UP000031668">
    <property type="component" value="Unassembled WGS sequence"/>
</dbReference>
<dbReference type="EMBL" id="JWZT01000581">
    <property type="protein sequence ID" value="KII73973.1"/>
    <property type="molecule type" value="Genomic_DNA"/>
</dbReference>
<evidence type="ECO:0000313" key="2">
    <source>
        <dbReference type="Proteomes" id="UP000031668"/>
    </source>
</evidence>
<organism evidence="1 2">
    <name type="scientific">Thelohanellus kitauei</name>
    <name type="common">Myxosporean</name>
    <dbReference type="NCBI Taxonomy" id="669202"/>
    <lineage>
        <taxon>Eukaryota</taxon>
        <taxon>Metazoa</taxon>
        <taxon>Cnidaria</taxon>
        <taxon>Myxozoa</taxon>
        <taxon>Myxosporea</taxon>
        <taxon>Bivalvulida</taxon>
        <taxon>Platysporina</taxon>
        <taxon>Myxobolidae</taxon>
        <taxon>Thelohanellus</taxon>
    </lineage>
</organism>
<keyword evidence="2" id="KW-1185">Reference proteome</keyword>
<dbReference type="AlphaFoldDB" id="A0A0C2JWX5"/>
<name>A0A0C2JWX5_THEKT</name>
<dbReference type="OrthoDB" id="10027144at2759"/>
<sequence length="254" mass="29463">MERANNPHVVDISFADRRYKEHRDDFEKRYGQHNLDSVVIRGPKAEAKALDEVNNMKIKAFDKIHHLNSHRDDYERKRSFVQWTEKTRGVDNIQFPVPTSINRNVISFLERNEVALQYAQCITGHIDVIENNFHNVKVYGCKKEVDEVIKDIKKAISTFQERIEAKIKMPTFSCVDRNSRKLLSETEAKMNAALSISKILFDALKTGKFLRSKHSDSTPAQDILKEWKIETLIHPVPNYVNAIFLTPELQNSVI</sequence>
<reference evidence="1 2" key="1">
    <citation type="journal article" date="2014" name="Genome Biol. Evol.">
        <title>The genome of the myxosporean Thelohanellus kitauei shows adaptations to nutrient acquisition within its fish host.</title>
        <authorList>
            <person name="Yang Y."/>
            <person name="Xiong J."/>
            <person name="Zhou Z."/>
            <person name="Huo F."/>
            <person name="Miao W."/>
            <person name="Ran C."/>
            <person name="Liu Y."/>
            <person name="Zhang J."/>
            <person name="Feng J."/>
            <person name="Wang M."/>
            <person name="Wang M."/>
            <person name="Wang L."/>
            <person name="Yao B."/>
        </authorList>
    </citation>
    <scope>NUCLEOTIDE SEQUENCE [LARGE SCALE GENOMIC DNA]</scope>
    <source>
        <strain evidence="1">Wuqing</strain>
    </source>
</reference>
<comment type="caution">
    <text evidence="1">The sequence shown here is derived from an EMBL/GenBank/DDBJ whole genome shotgun (WGS) entry which is preliminary data.</text>
</comment>
<protein>
    <submittedName>
        <fullName evidence="1">Uncharacterized protein</fullName>
    </submittedName>
</protein>
<gene>
    <name evidence="1" type="ORF">RF11_14376</name>
</gene>
<proteinExistence type="predicted"/>
<accession>A0A0C2JWX5</accession>
<evidence type="ECO:0000313" key="1">
    <source>
        <dbReference type="EMBL" id="KII73973.1"/>
    </source>
</evidence>